<gene>
    <name evidence="1" type="ORF">Adt_45683</name>
</gene>
<evidence type="ECO:0000313" key="2">
    <source>
        <dbReference type="Proteomes" id="UP001604336"/>
    </source>
</evidence>
<accession>A0ABD1PFV5</accession>
<dbReference type="EMBL" id="JBFOLK010000014">
    <property type="protein sequence ID" value="KAL2462263.1"/>
    <property type="molecule type" value="Genomic_DNA"/>
</dbReference>
<dbReference type="AlphaFoldDB" id="A0ABD1PFV5"/>
<organism evidence="1 2">
    <name type="scientific">Abeliophyllum distichum</name>
    <dbReference type="NCBI Taxonomy" id="126358"/>
    <lineage>
        <taxon>Eukaryota</taxon>
        <taxon>Viridiplantae</taxon>
        <taxon>Streptophyta</taxon>
        <taxon>Embryophyta</taxon>
        <taxon>Tracheophyta</taxon>
        <taxon>Spermatophyta</taxon>
        <taxon>Magnoliopsida</taxon>
        <taxon>eudicotyledons</taxon>
        <taxon>Gunneridae</taxon>
        <taxon>Pentapetalae</taxon>
        <taxon>asterids</taxon>
        <taxon>lamiids</taxon>
        <taxon>Lamiales</taxon>
        <taxon>Oleaceae</taxon>
        <taxon>Forsythieae</taxon>
        <taxon>Abeliophyllum</taxon>
    </lineage>
</organism>
<proteinExistence type="predicted"/>
<protein>
    <submittedName>
        <fullName evidence="1">Uncharacterized protein</fullName>
    </submittedName>
</protein>
<evidence type="ECO:0000313" key="1">
    <source>
        <dbReference type="EMBL" id="KAL2462263.1"/>
    </source>
</evidence>
<reference evidence="2" key="1">
    <citation type="submission" date="2024-07" db="EMBL/GenBank/DDBJ databases">
        <title>Two chromosome-level genome assemblies of Korean endemic species Abeliophyllum distichum and Forsythia ovata (Oleaceae).</title>
        <authorList>
            <person name="Jang H."/>
        </authorList>
    </citation>
    <scope>NUCLEOTIDE SEQUENCE [LARGE SCALE GENOMIC DNA]</scope>
</reference>
<dbReference type="Proteomes" id="UP001604336">
    <property type="component" value="Unassembled WGS sequence"/>
</dbReference>
<dbReference type="PANTHER" id="PTHR33240:SF8">
    <property type="entry name" value="OS03G0439900 PROTEIN"/>
    <property type="match status" value="1"/>
</dbReference>
<sequence length="154" mass="16856">MCRAFAHTLRRKARDWATTLLLKSIHTFDDFSKKITAYFASSKHAKKTAISLIDDALVIEADIVDFDVKRVLVDNGSVANIMSLGVFLGLKISSSKIKPITTPLHGFGGATVIPGRTIELPVTLGTYPDSVVIMTSFLLVKVPMAYNAFMAPHF</sequence>
<comment type="caution">
    <text evidence="1">The sequence shown here is derived from an EMBL/GenBank/DDBJ whole genome shotgun (WGS) entry which is preliminary data.</text>
</comment>
<dbReference type="PANTHER" id="PTHR33240">
    <property type="entry name" value="OS08G0508500 PROTEIN"/>
    <property type="match status" value="1"/>
</dbReference>
<keyword evidence="2" id="KW-1185">Reference proteome</keyword>
<name>A0ABD1PFV5_9LAMI</name>